<organism evidence="1 2">
    <name type="scientific">Paramecium sonneborni</name>
    <dbReference type="NCBI Taxonomy" id="65129"/>
    <lineage>
        <taxon>Eukaryota</taxon>
        <taxon>Sar</taxon>
        <taxon>Alveolata</taxon>
        <taxon>Ciliophora</taxon>
        <taxon>Intramacronucleata</taxon>
        <taxon>Oligohymenophorea</taxon>
        <taxon>Peniculida</taxon>
        <taxon>Parameciidae</taxon>
        <taxon>Paramecium</taxon>
    </lineage>
</organism>
<accession>A0A8S1QQG2</accession>
<proteinExistence type="predicted"/>
<evidence type="ECO:0000313" key="2">
    <source>
        <dbReference type="Proteomes" id="UP000692954"/>
    </source>
</evidence>
<sequence>MKEGNQQQDQSEVKVAVQLLQQEQCQNFSNLGNEYQKHVSNIQTLKNDLQGEIKDKIIIYQQMNKSKISDYFMQLQGQRNLKFKAVEQFYKGFMQYEQIYRQNVKCIFEIGQQQVKDMQNEEQRKYYQFKQLIKHQQQFGLLTAYILKEIQEFEYNRIEFLQKLVSQLTIELGKCFQFANQKIIVQILEQAKEAFNINQLLTSEQLVQLRNTQKFHYKNEISTEKYLRFASSSMSSPENLLQQSHLILKKFNIQRDVVWERSIRFGKDFFINYFYNNS</sequence>
<dbReference type="AlphaFoldDB" id="A0A8S1QQG2"/>
<keyword evidence="2" id="KW-1185">Reference proteome</keyword>
<comment type="caution">
    <text evidence="1">The sequence shown here is derived from an EMBL/GenBank/DDBJ whole genome shotgun (WGS) entry which is preliminary data.</text>
</comment>
<protein>
    <submittedName>
        <fullName evidence="1">Uncharacterized protein</fullName>
    </submittedName>
</protein>
<dbReference type="Proteomes" id="UP000692954">
    <property type="component" value="Unassembled WGS sequence"/>
</dbReference>
<gene>
    <name evidence="1" type="ORF">PSON_ATCC_30995.1.T1150156</name>
</gene>
<dbReference type="EMBL" id="CAJJDN010000115">
    <property type="protein sequence ID" value="CAD8117968.1"/>
    <property type="molecule type" value="Genomic_DNA"/>
</dbReference>
<evidence type="ECO:0000313" key="1">
    <source>
        <dbReference type="EMBL" id="CAD8117968.1"/>
    </source>
</evidence>
<reference evidence="1" key="1">
    <citation type="submission" date="2021-01" db="EMBL/GenBank/DDBJ databases">
        <authorList>
            <consortium name="Genoscope - CEA"/>
            <person name="William W."/>
        </authorList>
    </citation>
    <scope>NUCLEOTIDE SEQUENCE</scope>
</reference>
<name>A0A8S1QQG2_9CILI</name>